<feature type="domain" description="HTH araC/xylS-type" evidence="4">
    <location>
        <begin position="228"/>
        <end position="326"/>
    </location>
</feature>
<dbReference type="Pfam" id="PF12833">
    <property type="entry name" value="HTH_18"/>
    <property type="match status" value="1"/>
</dbReference>
<dbReference type="PROSITE" id="PS00041">
    <property type="entry name" value="HTH_ARAC_FAMILY_1"/>
    <property type="match status" value="1"/>
</dbReference>
<dbReference type="InterPro" id="IPR003313">
    <property type="entry name" value="AraC-bd"/>
</dbReference>
<organism evidence="5 6">
    <name type="scientific">Reticulibacter mediterranei</name>
    <dbReference type="NCBI Taxonomy" id="2778369"/>
    <lineage>
        <taxon>Bacteria</taxon>
        <taxon>Bacillati</taxon>
        <taxon>Chloroflexota</taxon>
        <taxon>Ktedonobacteria</taxon>
        <taxon>Ktedonobacterales</taxon>
        <taxon>Reticulibacteraceae</taxon>
        <taxon>Reticulibacter</taxon>
    </lineage>
</organism>
<dbReference type="Gene3D" id="2.60.120.10">
    <property type="entry name" value="Jelly Rolls"/>
    <property type="match status" value="1"/>
</dbReference>
<dbReference type="Gene3D" id="1.10.10.60">
    <property type="entry name" value="Homeodomain-like"/>
    <property type="match status" value="1"/>
</dbReference>
<evidence type="ECO:0000313" key="5">
    <source>
        <dbReference type="EMBL" id="GHO93540.1"/>
    </source>
</evidence>
<evidence type="ECO:0000313" key="6">
    <source>
        <dbReference type="Proteomes" id="UP000597444"/>
    </source>
</evidence>
<gene>
    <name evidence="5" type="ORF">KSF_035880</name>
</gene>
<dbReference type="InterPro" id="IPR018062">
    <property type="entry name" value="HTH_AraC-typ_CS"/>
</dbReference>
<keyword evidence="1" id="KW-0805">Transcription regulation</keyword>
<evidence type="ECO:0000259" key="4">
    <source>
        <dbReference type="PROSITE" id="PS01124"/>
    </source>
</evidence>
<evidence type="ECO:0000256" key="2">
    <source>
        <dbReference type="ARBA" id="ARBA00023125"/>
    </source>
</evidence>
<dbReference type="InterPro" id="IPR011051">
    <property type="entry name" value="RmlC_Cupin_sf"/>
</dbReference>
<dbReference type="InterPro" id="IPR018060">
    <property type="entry name" value="HTH_AraC"/>
</dbReference>
<dbReference type="InterPro" id="IPR009057">
    <property type="entry name" value="Homeodomain-like_sf"/>
</dbReference>
<dbReference type="GO" id="GO:0043565">
    <property type="term" value="F:sequence-specific DNA binding"/>
    <property type="evidence" value="ECO:0007669"/>
    <property type="project" value="InterPro"/>
</dbReference>
<keyword evidence="3" id="KW-0804">Transcription</keyword>
<sequence>MRAAKDLSRSQYLVARRNSSPFLFEPMQDEPDALDRLDIQFRWGHYGIQLLRCNLTCFGERQVVPFHKHRDYEFHFIPRGKGTVTLAEGTFPLHAGMFYLTGPEVIHQQEAGPDEDMYELCLHIDILQLCTPAQDDQETYWGEQWEVAEADECIRQLNTMSSIPTLDQYNAMHWFLTAYQAWQDREFGAFTTIRQSIIQILLRSARAHHVTQIHPALPARDMTAYRYQLATQYIRDNYARPLTLEEVADGLHISSRQLQRILGEYANETFSGYLERYRLAQVCMSLTHSDQTVEQLAANHGFSSGNYLHYVFKKRLGITPLQYREQQRRDTSNEAFNENKIEPCIPDGAPYMLLG</sequence>
<dbReference type="SMART" id="SM00342">
    <property type="entry name" value="HTH_ARAC"/>
    <property type="match status" value="1"/>
</dbReference>
<protein>
    <recommendedName>
        <fullName evidence="4">HTH araC/xylS-type domain-containing protein</fullName>
    </recommendedName>
</protein>
<dbReference type="CDD" id="cd02208">
    <property type="entry name" value="cupin_RmlC-like"/>
    <property type="match status" value="1"/>
</dbReference>
<dbReference type="AlphaFoldDB" id="A0A8J3IMT4"/>
<name>A0A8J3IMT4_9CHLR</name>
<proteinExistence type="predicted"/>
<dbReference type="Pfam" id="PF02311">
    <property type="entry name" value="AraC_binding"/>
    <property type="match status" value="1"/>
</dbReference>
<reference evidence="5" key="1">
    <citation type="submission" date="2020-10" db="EMBL/GenBank/DDBJ databases">
        <title>Taxonomic study of unclassified bacteria belonging to the class Ktedonobacteria.</title>
        <authorList>
            <person name="Yabe S."/>
            <person name="Wang C.M."/>
            <person name="Zheng Y."/>
            <person name="Sakai Y."/>
            <person name="Cavaletti L."/>
            <person name="Monciardini P."/>
            <person name="Donadio S."/>
        </authorList>
    </citation>
    <scope>NUCLEOTIDE SEQUENCE</scope>
    <source>
        <strain evidence="5">ID150040</strain>
    </source>
</reference>
<dbReference type="InterPro" id="IPR014710">
    <property type="entry name" value="RmlC-like_jellyroll"/>
</dbReference>
<keyword evidence="6" id="KW-1185">Reference proteome</keyword>
<dbReference type="PANTHER" id="PTHR43280">
    <property type="entry name" value="ARAC-FAMILY TRANSCRIPTIONAL REGULATOR"/>
    <property type="match status" value="1"/>
</dbReference>
<dbReference type="RefSeq" id="WP_220204319.1">
    <property type="nucleotide sequence ID" value="NZ_BNJK01000001.1"/>
</dbReference>
<dbReference type="GO" id="GO:0003700">
    <property type="term" value="F:DNA-binding transcription factor activity"/>
    <property type="evidence" value="ECO:0007669"/>
    <property type="project" value="InterPro"/>
</dbReference>
<dbReference type="PANTHER" id="PTHR43280:SF28">
    <property type="entry name" value="HTH-TYPE TRANSCRIPTIONAL ACTIVATOR RHAS"/>
    <property type="match status" value="1"/>
</dbReference>
<evidence type="ECO:0000256" key="1">
    <source>
        <dbReference type="ARBA" id="ARBA00023015"/>
    </source>
</evidence>
<keyword evidence="2" id="KW-0238">DNA-binding</keyword>
<accession>A0A8J3IMT4</accession>
<dbReference type="SUPFAM" id="SSF46689">
    <property type="entry name" value="Homeodomain-like"/>
    <property type="match status" value="2"/>
</dbReference>
<dbReference type="EMBL" id="BNJK01000001">
    <property type="protein sequence ID" value="GHO93540.1"/>
    <property type="molecule type" value="Genomic_DNA"/>
</dbReference>
<dbReference type="SUPFAM" id="SSF51182">
    <property type="entry name" value="RmlC-like cupins"/>
    <property type="match status" value="1"/>
</dbReference>
<evidence type="ECO:0000256" key="3">
    <source>
        <dbReference type="ARBA" id="ARBA00023163"/>
    </source>
</evidence>
<comment type="caution">
    <text evidence="5">The sequence shown here is derived from an EMBL/GenBank/DDBJ whole genome shotgun (WGS) entry which is preliminary data.</text>
</comment>
<dbReference type="Proteomes" id="UP000597444">
    <property type="component" value="Unassembled WGS sequence"/>
</dbReference>
<dbReference type="PROSITE" id="PS01124">
    <property type="entry name" value="HTH_ARAC_FAMILY_2"/>
    <property type="match status" value="1"/>
</dbReference>